<keyword evidence="3" id="KW-1185">Reference proteome</keyword>
<dbReference type="Proteomes" id="UP000276215">
    <property type="component" value="Unassembled WGS sequence"/>
</dbReference>
<gene>
    <name evidence="2" type="ORF">L873DRAFT_1892317</name>
</gene>
<feature type="region of interest" description="Disordered" evidence="1">
    <location>
        <begin position="333"/>
        <end position="365"/>
    </location>
</feature>
<accession>A0A3N4ITZ8</accession>
<dbReference type="EMBL" id="ML120599">
    <property type="protein sequence ID" value="RPA89255.1"/>
    <property type="molecule type" value="Genomic_DNA"/>
</dbReference>
<evidence type="ECO:0000313" key="3">
    <source>
        <dbReference type="Proteomes" id="UP000276215"/>
    </source>
</evidence>
<feature type="non-terminal residue" evidence="2">
    <location>
        <position position="1"/>
    </location>
</feature>
<reference evidence="2 3" key="1">
    <citation type="journal article" date="2018" name="Nat. Ecol. Evol.">
        <title>Pezizomycetes genomes reveal the molecular basis of ectomycorrhizal truffle lifestyle.</title>
        <authorList>
            <person name="Murat C."/>
            <person name="Payen T."/>
            <person name="Noel B."/>
            <person name="Kuo A."/>
            <person name="Morin E."/>
            <person name="Chen J."/>
            <person name="Kohler A."/>
            <person name="Krizsan K."/>
            <person name="Balestrini R."/>
            <person name="Da Silva C."/>
            <person name="Montanini B."/>
            <person name="Hainaut M."/>
            <person name="Levati E."/>
            <person name="Barry K.W."/>
            <person name="Belfiori B."/>
            <person name="Cichocki N."/>
            <person name="Clum A."/>
            <person name="Dockter R.B."/>
            <person name="Fauchery L."/>
            <person name="Guy J."/>
            <person name="Iotti M."/>
            <person name="Le Tacon F."/>
            <person name="Lindquist E.A."/>
            <person name="Lipzen A."/>
            <person name="Malagnac F."/>
            <person name="Mello A."/>
            <person name="Molinier V."/>
            <person name="Miyauchi S."/>
            <person name="Poulain J."/>
            <person name="Riccioni C."/>
            <person name="Rubini A."/>
            <person name="Sitrit Y."/>
            <person name="Splivallo R."/>
            <person name="Traeger S."/>
            <person name="Wang M."/>
            <person name="Zifcakova L."/>
            <person name="Wipf D."/>
            <person name="Zambonelli A."/>
            <person name="Paolocci F."/>
            <person name="Nowrousian M."/>
            <person name="Ottonello S."/>
            <person name="Baldrian P."/>
            <person name="Spatafora J.W."/>
            <person name="Henrissat B."/>
            <person name="Nagy L.G."/>
            <person name="Aury J.M."/>
            <person name="Wincker P."/>
            <person name="Grigoriev I.V."/>
            <person name="Bonfante P."/>
            <person name="Martin F.M."/>
        </authorList>
    </citation>
    <scope>NUCLEOTIDE SEQUENCE [LARGE SCALE GENOMIC DNA]</scope>
    <source>
        <strain evidence="2 3">120613-1</strain>
    </source>
</reference>
<sequence>GTRWSVFEGQPSYSPIFTRPQGPPSLKRPCSNTSSTMPVIEDHYMANALPGSSYFHNLFVKLGVEAGLTKPNLTHEPIILLKMFETIQSDYRKSINRLQEEIEALNSELDQCRVSHPQPPTTESSPDTRAAPESTSAPAKQPAPSSAPAPASVGAPSWATVIRKGKKKAITTQKPALVAKPPSPASAPAPKKGITMRERKLVIKRDDSPLTPTAMELRDAINSALSSTYIQTVSLTGGGVTLTTMETVKASAFLHLIPGANTLHLDMLAMQLLIQGLPTNHSLATIMTELTTFNSGLALTQKPRWLTPDASRAGKSASTMVITITKPSAAFGSTPSPSVPTVTTLGTTATSAPAPPPVASTPSHTQLGITPAPHQPAVFKAAPAATSLQVTGCSAW</sequence>
<proteinExistence type="predicted"/>
<feature type="region of interest" description="Disordered" evidence="1">
    <location>
        <begin position="112"/>
        <end position="155"/>
    </location>
</feature>
<dbReference type="OrthoDB" id="3737666at2759"/>
<name>A0A3N4ITZ8_9PEZI</name>
<organism evidence="2 3">
    <name type="scientific">Choiromyces venosus 120613-1</name>
    <dbReference type="NCBI Taxonomy" id="1336337"/>
    <lineage>
        <taxon>Eukaryota</taxon>
        <taxon>Fungi</taxon>
        <taxon>Dikarya</taxon>
        <taxon>Ascomycota</taxon>
        <taxon>Pezizomycotina</taxon>
        <taxon>Pezizomycetes</taxon>
        <taxon>Pezizales</taxon>
        <taxon>Tuberaceae</taxon>
        <taxon>Choiromyces</taxon>
    </lineage>
</organism>
<protein>
    <submittedName>
        <fullName evidence="2">Uncharacterized protein</fullName>
    </submittedName>
</protein>
<evidence type="ECO:0000313" key="2">
    <source>
        <dbReference type="EMBL" id="RPA89255.1"/>
    </source>
</evidence>
<feature type="compositionally biased region" description="Low complexity" evidence="1">
    <location>
        <begin position="134"/>
        <end position="155"/>
    </location>
</feature>
<feature type="compositionally biased region" description="Low complexity" evidence="1">
    <location>
        <begin position="333"/>
        <end position="352"/>
    </location>
</feature>
<dbReference type="AlphaFoldDB" id="A0A3N4ITZ8"/>
<evidence type="ECO:0000256" key="1">
    <source>
        <dbReference type="SAM" id="MobiDB-lite"/>
    </source>
</evidence>